<dbReference type="AlphaFoldDB" id="A0A1A7WT23"/>
<dbReference type="EMBL" id="HADW01007406">
    <property type="protein sequence ID" value="SBP08806.1"/>
    <property type="molecule type" value="Transcribed_RNA"/>
</dbReference>
<accession>A0A1A7WT23</accession>
<feature type="non-terminal residue" evidence="1">
    <location>
        <position position="1"/>
    </location>
</feature>
<reference evidence="1" key="2">
    <citation type="submission" date="2016-06" db="EMBL/GenBank/DDBJ databases">
        <title>The genome of a short-lived fish provides insights into sex chromosome evolution and the genetic control of aging.</title>
        <authorList>
            <person name="Reichwald K."/>
            <person name="Felder M."/>
            <person name="Petzold A."/>
            <person name="Koch P."/>
            <person name="Groth M."/>
            <person name="Platzer M."/>
        </authorList>
    </citation>
    <scope>NUCLEOTIDE SEQUENCE</scope>
    <source>
        <tissue evidence="1">Brain</tissue>
    </source>
</reference>
<sequence>TVHARLLLKLVHQEGLASWMQSCKFFILLFKTTGTDKAWTMSGGTDMKHFSEKVKKHESVCSMM</sequence>
<gene>
    <name evidence="1" type="primary">SI:CH211-240B21.2</name>
</gene>
<feature type="non-terminal residue" evidence="1">
    <location>
        <position position="64"/>
    </location>
</feature>
<reference evidence="1" key="1">
    <citation type="submission" date="2016-05" db="EMBL/GenBank/DDBJ databases">
        <authorList>
            <person name="Lavstsen T."/>
            <person name="Jespersen J.S."/>
        </authorList>
    </citation>
    <scope>NUCLEOTIDE SEQUENCE</scope>
    <source>
        <tissue evidence="1">Brain</tissue>
    </source>
</reference>
<protein>
    <submittedName>
        <fullName evidence="1">Si:ch211-240b21.2</fullName>
    </submittedName>
</protein>
<name>A0A1A7WT23_9TELE</name>
<evidence type="ECO:0000313" key="1">
    <source>
        <dbReference type="EMBL" id="SBP08806.1"/>
    </source>
</evidence>
<organism evidence="1">
    <name type="scientific">Iconisemion striatum</name>
    <dbReference type="NCBI Taxonomy" id="60296"/>
    <lineage>
        <taxon>Eukaryota</taxon>
        <taxon>Metazoa</taxon>
        <taxon>Chordata</taxon>
        <taxon>Craniata</taxon>
        <taxon>Vertebrata</taxon>
        <taxon>Euteleostomi</taxon>
        <taxon>Actinopterygii</taxon>
        <taxon>Neopterygii</taxon>
        <taxon>Teleostei</taxon>
        <taxon>Neoteleostei</taxon>
        <taxon>Acanthomorphata</taxon>
        <taxon>Ovalentaria</taxon>
        <taxon>Atherinomorphae</taxon>
        <taxon>Cyprinodontiformes</taxon>
        <taxon>Nothobranchiidae</taxon>
        <taxon>Iconisemion</taxon>
    </lineage>
</organism>
<proteinExistence type="predicted"/>